<evidence type="ECO:0000313" key="1">
    <source>
        <dbReference type="EMBL" id="MBB6578029.1"/>
    </source>
</evidence>
<name>A0ABR6RFU9_9BURK</name>
<accession>A0ABR6RFU9</accession>
<keyword evidence="2" id="KW-1185">Reference proteome</keyword>
<dbReference type="Proteomes" id="UP000562492">
    <property type="component" value="Unassembled WGS sequence"/>
</dbReference>
<evidence type="ECO:0000313" key="2">
    <source>
        <dbReference type="Proteomes" id="UP000562492"/>
    </source>
</evidence>
<gene>
    <name evidence="1" type="ORF">HNP33_002104</name>
</gene>
<proteinExistence type="predicted"/>
<reference evidence="1 2" key="1">
    <citation type="submission" date="2020-08" db="EMBL/GenBank/DDBJ databases">
        <title>Functional genomics of gut bacteria from endangered species of beetles.</title>
        <authorList>
            <person name="Carlos-Shanley C."/>
        </authorList>
    </citation>
    <scope>NUCLEOTIDE SEQUENCE [LARGE SCALE GENOMIC DNA]</scope>
    <source>
        <strain evidence="1 2">S00124</strain>
    </source>
</reference>
<sequence length="47" mass="5406">MPNNLLHSQVYTLFYMGKYKDECKESKMLGSEKPVLASKLPCVYSSF</sequence>
<protein>
    <submittedName>
        <fullName evidence="1">Uncharacterized protein</fullName>
    </submittedName>
</protein>
<organism evidence="1 2">
    <name type="scientific">Comamonas odontotermitis</name>
    <dbReference type="NCBI Taxonomy" id="379895"/>
    <lineage>
        <taxon>Bacteria</taxon>
        <taxon>Pseudomonadati</taxon>
        <taxon>Pseudomonadota</taxon>
        <taxon>Betaproteobacteria</taxon>
        <taxon>Burkholderiales</taxon>
        <taxon>Comamonadaceae</taxon>
        <taxon>Comamonas</taxon>
    </lineage>
</organism>
<dbReference type="EMBL" id="JACHKZ010000011">
    <property type="protein sequence ID" value="MBB6578029.1"/>
    <property type="molecule type" value="Genomic_DNA"/>
</dbReference>
<comment type="caution">
    <text evidence="1">The sequence shown here is derived from an EMBL/GenBank/DDBJ whole genome shotgun (WGS) entry which is preliminary data.</text>
</comment>